<gene>
    <name evidence="7" type="ORF">FF36_02427</name>
</gene>
<reference evidence="7 8" key="2">
    <citation type="journal article" date="2016" name="Genome Announc.">
        <title>Permanent Draft Genome Sequences for Two Variants of Frankia sp. Strain CpI1, the First Frankia Strain Isolated from Root Nodules of Comptonia peregrina.</title>
        <authorList>
            <person name="Oshone R."/>
            <person name="Hurst S.G.IV."/>
            <person name="Abebe-Akele F."/>
            <person name="Simpson S."/>
            <person name="Morris K."/>
            <person name="Thomas W.K."/>
            <person name="Tisa L.S."/>
        </authorList>
    </citation>
    <scope>NUCLEOTIDE SEQUENCE [LARGE SCALE GENOMIC DNA]</scope>
    <source>
        <strain evidence="8">CpI1-S</strain>
    </source>
</reference>
<dbReference type="InterPro" id="IPR029753">
    <property type="entry name" value="D-isomer_DH_CS"/>
</dbReference>
<dbReference type="SUPFAM" id="SSF51735">
    <property type="entry name" value="NAD(P)-binding Rossmann-fold domains"/>
    <property type="match status" value="1"/>
</dbReference>
<keyword evidence="8" id="KW-1185">Reference proteome</keyword>
<dbReference type="PROSITE" id="PS00670">
    <property type="entry name" value="D_2_HYDROXYACID_DH_2"/>
    <property type="match status" value="1"/>
</dbReference>
<evidence type="ECO:0000256" key="1">
    <source>
        <dbReference type="ARBA" id="ARBA00005854"/>
    </source>
</evidence>
<dbReference type="Gene3D" id="3.40.50.720">
    <property type="entry name" value="NAD(P)-binding Rossmann-like Domain"/>
    <property type="match status" value="2"/>
</dbReference>
<comment type="caution">
    <text evidence="7">The sequence shown here is derived from an EMBL/GenBank/DDBJ whole genome shotgun (WGS) entry which is preliminary data.</text>
</comment>
<dbReference type="PROSITE" id="PS00671">
    <property type="entry name" value="D_2_HYDROXYACID_DH_3"/>
    <property type="match status" value="1"/>
</dbReference>
<dbReference type="InterPro" id="IPR029752">
    <property type="entry name" value="D-isomer_DH_CS1"/>
</dbReference>
<feature type="domain" description="D-isomer specific 2-hydroxyacid dehydrogenase catalytic" evidence="5">
    <location>
        <begin position="3"/>
        <end position="328"/>
    </location>
</feature>
<dbReference type="PATRIC" id="fig|1502723.3.peg.1498"/>
<protein>
    <submittedName>
        <fullName evidence="7">Lactate dehydrogenase-like oxidoreductase</fullName>
        <ecNumber evidence="7">1.1.1.28</ecNumber>
    </submittedName>
</protein>
<dbReference type="CDD" id="cd12183">
    <property type="entry name" value="LDH_like_2"/>
    <property type="match status" value="1"/>
</dbReference>
<proteinExistence type="inferred from homology"/>
<dbReference type="Proteomes" id="UP000032545">
    <property type="component" value="Unassembled WGS sequence"/>
</dbReference>
<name>A0A0D8BGY8_9ACTN</name>
<dbReference type="RefSeq" id="WP_044885090.1">
    <property type="nucleotide sequence ID" value="NZ_JYFN01000015.1"/>
</dbReference>
<evidence type="ECO:0000259" key="6">
    <source>
        <dbReference type="Pfam" id="PF02826"/>
    </source>
</evidence>
<reference evidence="8" key="1">
    <citation type="submission" date="2015-02" db="EMBL/GenBank/DDBJ databases">
        <title>Draft Genome of Frankia sp. CpI1-S.</title>
        <authorList>
            <person name="Oshone R.T."/>
            <person name="Ngom M."/>
            <person name="Ghodhbane-Gtari F."/>
            <person name="Gtari M."/>
            <person name="Morris K."/>
            <person name="Thomas K."/>
            <person name="Sen A."/>
            <person name="Tisa L.S."/>
        </authorList>
    </citation>
    <scope>NUCLEOTIDE SEQUENCE [LARGE SCALE GENOMIC DNA]</scope>
    <source>
        <strain evidence="8">CpI1-S</strain>
    </source>
</reference>
<sequence>MRVAVFSSKDYDRRFLSSVRTGDLELNFIEHRLTEQTAGLAQGHAAVCVFVEDEVSAGVLTRLAADGIRLVVLRSAGHDNVDLACARSLGIVVAHVPAYSPYAVAEHAVALILALNRHVCRAYNRVREYNFALTGLLGFDLHGRTVGVIGTGAIGTVFARIMTGFGCRVIAHDVRPNSECERLGVRYVELDQIFAESDIISLHCPLTPATHHLVDADALARMKRGVMLVNTSRGGLLNTAAVISALKNGLIGYLGIDVYEEENALFFEDRSERGAFDDDLFARLLTFPNVLVTGHQGFFTADALTRIGEVTIANLLGFERGDGPQFPVTTSD</sequence>
<keyword evidence="2 4" id="KW-0560">Oxidoreductase</keyword>
<comment type="similarity">
    <text evidence="1 4">Belongs to the D-isomer specific 2-hydroxyacid dehydrogenase family.</text>
</comment>
<dbReference type="GO" id="GO:0051287">
    <property type="term" value="F:NAD binding"/>
    <property type="evidence" value="ECO:0007669"/>
    <property type="project" value="InterPro"/>
</dbReference>
<dbReference type="PANTHER" id="PTHR43026:SF1">
    <property type="entry name" value="2-HYDROXYACID DEHYDROGENASE HOMOLOG 1-RELATED"/>
    <property type="match status" value="1"/>
</dbReference>
<dbReference type="Pfam" id="PF02826">
    <property type="entry name" value="2-Hacid_dh_C"/>
    <property type="match status" value="1"/>
</dbReference>
<dbReference type="AlphaFoldDB" id="A0A0D8BGY8"/>
<dbReference type="PROSITE" id="PS00065">
    <property type="entry name" value="D_2_HYDROXYACID_DH_1"/>
    <property type="match status" value="1"/>
</dbReference>
<evidence type="ECO:0000256" key="2">
    <source>
        <dbReference type="ARBA" id="ARBA00023002"/>
    </source>
</evidence>
<accession>A0A0D8BGY8</accession>
<dbReference type="EMBL" id="JYFN01000015">
    <property type="protein sequence ID" value="KJE23224.1"/>
    <property type="molecule type" value="Genomic_DNA"/>
</dbReference>
<organism evidence="7 8">
    <name type="scientific">Frankia torreyi</name>
    <dbReference type="NCBI Taxonomy" id="1856"/>
    <lineage>
        <taxon>Bacteria</taxon>
        <taxon>Bacillati</taxon>
        <taxon>Actinomycetota</taxon>
        <taxon>Actinomycetes</taxon>
        <taxon>Frankiales</taxon>
        <taxon>Frankiaceae</taxon>
        <taxon>Frankia</taxon>
    </lineage>
</organism>
<evidence type="ECO:0000313" key="8">
    <source>
        <dbReference type="Proteomes" id="UP000032545"/>
    </source>
</evidence>
<evidence type="ECO:0000259" key="5">
    <source>
        <dbReference type="Pfam" id="PF00389"/>
    </source>
</evidence>
<dbReference type="InterPro" id="IPR006140">
    <property type="entry name" value="D-isomer_DH_NAD-bd"/>
</dbReference>
<feature type="domain" description="D-isomer specific 2-hydroxyacid dehydrogenase NAD-binding" evidence="6">
    <location>
        <begin position="109"/>
        <end position="297"/>
    </location>
</feature>
<evidence type="ECO:0000256" key="4">
    <source>
        <dbReference type="RuleBase" id="RU003719"/>
    </source>
</evidence>
<dbReference type="SUPFAM" id="SSF52283">
    <property type="entry name" value="Formate/glycerate dehydrogenase catalytic domain-like"/>
    <property type="match status" value="1"/>
</dbReference>
<dbReference type="InterPro" id="IPR006139">
    <property type="entry name" value="D-isomer_2_OHA_DH_cat_dom"/>
</dbReference>
<evidence type="ECO:0000313" key="7">
    <source>
        <dbReference type="EMBL" id="KJE23224.1"/>
    </source>
</evidence>
<dbReference type="GO" id="GO:0008720">
    <property type="term" value="F:D-lactate dehydrogenase (NAD+) activity"/>
    <property type="evidence" value="ECO:0007669"/>
    <property type="project" value="UniProtKB-EC"/>
</dbReference>
<dbReference type="OrthoDB" id="117809at2"/>
<dbReference type="EC" id="1.1.1.28" evidence="7"/>
<dbReference type="InterPro" id="IPR036291">
    <property type="entry name" value="NAD(P)-bd_dom_sf"/>
</dbReference>
<dbReference type="Pfam" id="PF00389">
    <property type="entry name" value="2-Hacid_dh"/>
    <property type="match status" value="1"/>
</dbReference>
<keyword evidence="3" id="KW-0520">NAD</keyword>
<evidence type="ECO:0000256" key="3">
    <source>
        <dbReference type="ARBA" id="ARBA00023027"/>
    </source>
</evidence>
<dbReference type="PANTHER" id="PTHR43026">
    <property type="entry name" value="2-HYDROXYACID DEHYDROGENASE HOMOLOG 1-RELATED"/>
    <property type="match status" value="1"/>
</dbReference>
<dbReference type="InterPro" id="IPR058205">
    <property type="entry name" value="D-LDH-like"/>
</dbReference>